<proteinExistence type="predicted"/>
<dbReference type="PANTHER" id="PTHR46637">
    <property type="entry name" value="TIS1421-TRANSPOSASE PROTEIN A"/>
    <property type="match status" value="1"/>
</dbReference>
<feature type="domain" description="Insertion element IS402-like" evidence="1">
    <location>
        <begin position="63"/>
        <end position="138"/>
    </location>
</feature>
<dbReference type="EMBL" id="PNYC01000004">
    <property type="protein sequence ID" value="PMS37367.1"/>
    <property type="molecule type" value="Genomic_DNA"/>
</dbReference>
<reference evidence="2 3" key="1">
    <citation type="submission" date="2018-01" db="EMBL/GenBank/DDBJ databases">
        <title>Whole genome analyses suggest that Burkholderia sensu lato contains two further novel genera in the rhizoxinica-symbiotica group Mycetohabitans gen. nov., and Trinickia gen. nov.: implications for the evolution of diazotrophy and nodulation in the Burkholderiaceae.</title>
        <authorList>
            <person name="Estrada-de los Santos P."/>
            <person name="Palmer M."/>
            <person name="Chavez-Ramirez B."/>
            <person name="Beukes C."/>
            <person name="Steenkamp E.T."/>
            <person name="Hirsch A.M."/>
            <person name="Manyaka P."/>
            <person name="Maluk M."/>
            <person name="Lafos M."/>
            <person name="Crook M."/>
            <person name="Gross E."/>
            <person name="Simon M.F."/>
            <person name="Bueno dos Reis Junior F."/>
            <person name="Poole P.S."/>
            <person name="Venter S.N."/>
            <person name="James E.K."/>
        </authorList>
    </citation>
    <scope>NUCLEOTIDE SEQUENCE [LARGE SCALE GENOMIC DNA]</scope>
    <source>
        <strain evidence="2 3">JPY 581</strain>
    </source>
</reference>
<accession>A0A2N7X6Y5</accession>
<evidence type="ECO:0000313" key="3">
    <source>
        <dbReference type="Proteomes" id="UP000235777"/>
    </source>
</evidence>
<dbReference type="Proteomes" id="UP000235777">
    <property type="component" value="Unassembled WGS sequence"/>
</dbReference>
<evidence type="ECO:0000259" key="1">
    <source>
        <dbReference type="Pfam" id="PF13340"/>
    </source>
</evidence>
<dbReference type="InterPro" id="IPR025161">
    <property type="entry name" value="IS402-like_dom"/>
</dbReference>
<gene>
    <name evidence="2" type="ORF">C0Z20_08635</name>
</gene>
<dbReference type="AlphaFoldDB" id="A0A2N7X6Y5"/>
<name>A0A2N7X6Y5_9BURK</name>
<dbReference type="Pfam" id="PF13340">
    <property type="entry name" value="DUF4096"/>
    <property type="match status" value="1"/>
</dbReference>
<dbReference type="PANTHER" id="PTHR46637:SF1">
    <property type="entry name" value="BLL5188 PROTEIN"/>
    <property type="match status" value="1"/>
</dbReference>
<dbReference type="InterPro" id="IPR052909">
    <property type="entry name" value="Transposase_6_like"/>
</dbReference>
<organism evidence="2 3">
    <name type="scientific">Trinickia symbiotica</name>
    <dbReference type="NCBI Taxonomy" id="863227"/>
    <lineage>
        <taxon>Bacteria</taxon>
        <taxon>Pseudomonadati</taxon>
        <taxon>Pseudomonadota</taxon>
        <taxon>Betaproteobacteria</taxon>
        <taxon>Burkholderiales</taxon>
        <taxon>Burkholderiaceae</taxon>
        <taxon>Trinickia</taxon>
    </lineage>
</organism>
<keyword evidence="3" id="KW-1185">Reference proteome</keyword>
<protein>
    <submittedName>
        <fullName evidence="2">Transposase</fullName>
    </submittedName>
</protein>
<comment type="caution">
    <text evidence="2">The sequence shown here is derived from an EMBL/GenBank/DDBJ whole genome shotgun (WGS) entry which is preliminary data.</text>
</comment>
<sequence length="381" mass="41785">MHERDRLFCFNGGQNRTAAVRIWSLSQKQKYFVQPAALALDGTPEPSVAARPGCVEKNMFEDLNDDEWARIAPLAADEPVHPHRRGRPRAETRIVANAVLWILTTGERWSKLPARYPSGPTCRRRFDEWLADGTLIEIVKILSEGGRVFTYVPQPQPVVPEPPKQMPAPESPRLRGVFWTNPESWQAAGACSYRAGDLPIASSRTLHNSGSAHPPMREFAPHGAPAISVAEIHKRSDDYCGYTIHAIAQPATRQMTLSYRASAEIVKDGKRVERSGLIGPPFPDHEGAQRHALEWARDWIDRRTSAVAVMTSAGADANAAFPAERAEAGAELPPRAATIADLAAAGTVSELGADSAERQANWLLHQDGRGDSKPPEVVYHA</sequence>
<dbReference type="STRING" id="863227.GCA_000373005_01535"/>
<evidence type="ECO:0000313" key="2">
    <source>
        <dbReference type="EMBL" id="PMS37367.1"/>
    </source>
</evidence>